<feature type="domain" description="Peptidase S26" evidence="8">
    <location>
        <begin position="115"/>
        <end position="157"/>
    </location>
</feature>
<dbReference type="InterPro" id="IPR000223">
    <property type="entry name" value="Pept_S26A_signal_pept_1"/>
</dbReference>
<dbReference type="GO" id="GO:0004252">
    <property type="term" value="F:serine-type endopeptidase activity"/>
    <property type="evidence" value="ECO:0007669"/>
    <property type="project" value="InterPro"/>
</dbReference>
<keyword evidence="10" id="KW-1185">Reference proteome</keyword>
<evidence type="ECO:0000256" key="5">
    <source>
        <dbReference type="ARBA" id="ARBA00023136"/>
    </source>
</evidence>
<evidence type="ECO:0000256" key="6">
    <source>
        <dbReference type="ARBA" id="ARBA00038445"/>
    </source>
</evidence>
<name>A0A5N5D4T5_9PEZI</name>
<evidence type="ECO:0000313" key="10">
    <source>
        <dbReference type="Proteomes" id="UP000325902"/>
    </source>
</evidence>
<feature type="active site" evidence="7">
    <location>
        <position position="49"/>
    </location>
</feature>
<evidence type="ECO:0000256" key="3">
    <source>
        <dbReference type="ARBA" id="ARBA00022801"/>
    </source>
</evidence>
<dbReference type="CDD" id="cd06530">
    <property type="entry name" value="S26_SPase_I"/>
    <property type="match status" value="1"/>
</dbReference>
<evidence type="ECO:0000256" key="1">
    <source>
        <dbReference type="ARBA" id="ARBA00004273"/>
    </source>
</evidence>
<evidence type="ECO:0000313" key="9">
    <source>
        <dbReference type="EMBL" id="KAB2572621.1"/>
    </source>
</evidence>
<feature type="domain" description="Peptidase S26" evidence="8">
    <location>
        <begin position="30"/>
        <end position="103"/>
    </location>
</feature>
<dbReference type="GO" id="GO:0006627">
    <property type="term" value="P:protein processing involved in protein targeting to mitochondrion"/>
    <property type="evidence" value="ECO:0007669"/>
    <property type="project" value="TreeGrafter"/>
</dbReference>
<evidence type="ECO:0000256" key="4">
    <source>
        <dbReference type="ARBA" id="ARBA00023128"/>
    </source>
</evidence>
<dbReference type="GO" id="GO:0006465">
    <property type="term" value="P:signal peptide processing"/>
    <property type="evidence" value="ECO:0007669"/>
    <property type="project" value="InterPro"/>
</dbReference>
<organism evidence="9 10">
    <name type="scientific">Lasiodiplodia theobromae</name>
    <dbReference type="NCBI Taxonomy" id="45133"/>
    <lineage>
        <taxon>Eukaryota</taxon>
        <taxon>Fungi</taxon>
        <taxon>Dikarya</taxon>
        <taxon>Ascomycota</taxon>
        <taxon>Pezizomycotina</taxon>
        <taxon>Dothideomycetes</taxon>
        <taxon>Dothideomycetes incertae sedis</taxon>
        <taxon>Botryosphaeriales</taxon>
        <taxon>Botryosphaeriaceae</taxon>
        <taxon>Lasiodiplodia</taxon>
    </lineage>
</organism>
<comment type="subcellular location">
    <subcellularLocation>
        <location evidence="1">Mitochondrion inner membrane</location>
    </subcellularLocation>
</comment>
<dbReference type="AlphaFoldDB" id="A0A5N5D4T5"/>
<dbReference type="FunFam" id="2.10.109.10:FF:000015">
    <property type="entry name" value="Mitochondrial inner membrane protease subunit 1"/>
    <property type="match status" value="1"/>
</dbReference>
<dbReference type="Proteomes" id="UP000325902">
    <property type="component" value="Unassembled WGS sequence"/>
</dbReference>
<keyword evidence="2" id="KW-0999">Mitochondrion inner membrane</keyword>
<proteinExistence type="inferred from homology"/>
<reference evidence="9 10" key="1">
    <citation type="journal article" date="2019" name="Sci. Rep.">
        <title>A multi-omics analysis of the grapevine pathogen Lasiodiplodia theobromae reveals that temperature affects the expression of virulence- and pathogenicity-related genes.</title>
        <authorList>
            <person name="Felix C."/>
            <person name="Meneses R."/>
            <person name="Goncalves M.F.M."/>
            <person name="Tilleman L."/>
            <person name="Duarte A.S."/>
            <person name="Jorrin-Novo J.V."/>
            <person name="Van de Peer Y."/>
            <person name="Deforce D."/>
            <person name="Van Nieuwerburgh F."/>
            <person name="Esteves A.C."/>
            <person name="Alves A."/>
        </authorList>
    </citation>
    <scope>NUCLEOTIDE SEQUENCE [LARGE SCALE GENOMIC DNA]</scope>
    <source>
        <strain evidence="9 10">LA-SOL3</strain>
    </source>
</reference>
<dbReference type="PANTHER" id="PTHR12383">
    <property type="entry name" value="PROTEASE FAMILY S26 MITOCHONDRIAL INNER MEMBRANE PROTEASE-RELATED"/>
    <property type="match status" value="1"/>
</dbReference>
<evidence type="ECO:0000259" key="8">
    <source>
        <dbReference type="Pfam" id="PF10502"/>
    </source>
</evidence>
<dbReference type="InterPro" id="IPR052064">
    <property type="entry name" value="Mito_IMP1_subunit"/>
</dbReference>
<dbReference type="Pfam" id="PF10502">
    <property type="entry name" value="Peptidase_S26"/>
    <property type="match status" value="2"/>
</dbReference>
<dbReference type="PRINTS" id="PR00727">
    <property type="entry name" value="LEADERPTASE"/>
</dbReference>
<dbReference type="OrthoDB" id="308440at2759"/>
<dbReference type="EMBL" id="VCHE01000074">
    <property type="protein sequence ID" value="KAB2572621.1"/>
    <property type="molecule type" value="Genomic_DNA"/>
</dbReference>
<gene>
    <name evidence="9" type="primary">imp1</name>
    <name evidence="9" type="ORF">DBV05_g8719</name>
</gene>
<accession>A0A5N5D4T5</accession>
<dbReference type="InterPro" id="IPR036286">
    <property type="entry name" value="LexA/Signal_pep-like_sf"/>
</dbReference>
<keyword evidence="9" id="KW-0645">Protease</keyword>
<sequence>MPLPRLPRIRFGSLPLTAGQVVFHTLACGAMLHAFFSFGWTVKPTWGASMVPTIQVLGDCVLISKHYRRGKNIVVGDVVNYENPFKLGSGVIKRVIGMPGDFVLRDTPHAEGSEGMMIQVPEGHCWVTGDNLPVSRDSRLHGPVPLALIRGKVIARVLPFSQAGWFENTLTEPMEMEDMDELD</sequence>
<dbReference type="SUPFAM" id="SSF51306">
    <property type="entry name" value="LexA/Signal peptidase"/>
    <property type="match status" value="1"/>
</dbReference>
<keyword evidence="5" id="KW-0472">Membrane</keyword>
<dbReference type="InterPro" id="IPR019533">
    <property type="entry name" value="Peptidase_S26"/>
</dbReference>
<keyword evidence="4" id="KW-0496">Mitochondrion</keyword>
<comment type="caution">
    <text evidence="9">The sequence shown here is derived from an EMBL/GenBank/DDBJ whole genome shotgun (WGS) entry which is preliminary data.</text>
</comment>
<protein>
    <submittedName>
        <fullName evidence="9">Mitochondrial inner membrane protease subunit 1</fullName>
    </submittedName>
</protein>
<comment type="similarity">
    <text evidence="6">Belongs to the peptidase S26 family. IMP1 subfamily.</text>
</comment>
<dbReference type="PANTHER" id="PTHR12383:SF16">
    <property type="entry name" value="MITOCHONDRIAL INNER MEMBRANE PROTEASE SUBUNIT 1"/>
    <property type="match status" value="1"/>
</dbReference>
<evidence type="ECO:0000256" key="7">
    <source>
        <dbReference type="PIRSR" id="PIRSR600223-1"/>
    </source>
</evidence>
<evidence type="ECO:0000256" key="2">
    <source>
        <dbReference type="ARBA" id="ARBA00022792"/>
    </source>
</evidence>
<feature type="active site" evidence="7">
    <location>
        <position position="93"/>
    </location>
</feature>
<dbReference type="Gene3D" id="2.10.109.10">
    <property type="entry name" value="Umud Fragment, subunit A"/>
    <property type="match status" value="1"/>
</dbReference>
<keyword evidence="3" id="KW-0378">Hydrolase</keyword>
<dbReference type="GO" id="GO:0042720">
    <property type="term" value="C:mitochondrial inner membrane peptidase complex"/>
    <property type="evidence" value="ECO:0007669"/>
    <property type="project" value="TreeGrafter"/>
</dbReference>